<dbReference type="Gene3D" id="3.40.50.300">
    <property type="entry name" value="P-loop containing nucleotide triphosphate hydrolases"/>
    <property type="match status" value="1"/>
</dbReference>
<proteinExistence type="predicted"/>
<dbReference type="EMBL" id="KN838728">
    <property type="protein sequence ID" value="KIJ96238.1"/>
    <property type="molecule type" value="Genomic_DNA"/>
</dbReference>
<reference evidence="2 3" key="1">
    <citation type="submission" date="2014-04" db="EMBL/GenBank/DDBJ databases">
        <authorList>
            <consortium name="DOE Joint Genome Institute"/>
            <person name="Kuo A."/>
            <person name="Kohler A."/>
            <person name="Nagy L.G."/>
            <person name="Floudas D."/>
            <person name="Copeland A."/>
            <person name="Barry K.W."/>
            <person name="Cichocki N."/>
            <person name="Veneault-Fourrey C."/>
            <person name="LaButti K."/>
            <person name="Lindquist E.A."/>
            <person name="Lipzen A."/>
            <person name="Lundell T."/>
            <person name="Morin E."/>
            <person name="Murat C."/>
            <person name="Sun H."/>
            <person name="Tunlid A."/>
            <person name="Henrissat B."/>
            <person name="Grigoriev I.V."/>
            <person name="Hibbett D.S."/>
            <person name="Martin F."/>
            <person name="Nordberg H.P."/>
            <person name="Cantor M.N."/>
            <person name="Hua S.X."/>
        </authorList>
    </citation>
    <scope>NUCLEOTIDE SEQUENCE [LARGE SCALE GENOMIC DNA]</scope>
    <source>
        <strain evidence="2 3">LaAM-08-1</strain>
    </source>
</reference>
<reference evidence="3" key="2">
    <citation type="submission" date="2015-01" db="EMBL/GenBank/DDBJ databases">
        <title>Evolutionary Origins and Diversification of the Mycorrhizal Mutualists.</title>
        <authorList>
            <consortium name="DOE Joint Genome Institute"/>
            <consortium name="Mycorrhizal Genomics Consortium"/>
            <person name="Kohler A."/>
            <person name="Kuo A."/>
            <person name="Nagy L.G."/>
            <person name="Floudas D."/>
            <person name="Copeland A."/>
            <person name="Barry K.W."/>
            <person name="Cichocki N."/>
            <person name="Veneault-Fourrey C."/>
            <person name="LaButti K."/>
            <person name="Lindquist E.A."/>
            <person name="Lipzen A."/>
            <person name="Lundell T."/>
            <person name="Morin E."/>
            <person name="Murat C."/>
            <person name="Riley R."/>
            <person name="Ohm R."/>
            <person name="Sun H."/>
            <person name="Tunlid A."/>
            <person name="Henrissat B."/>
            <person name="Grigoriev I.V."/>
            <person name="Hibbett D.S."/>
            <person name="Martin F."/>
        </authorList>
    </citation>
    <scope>NUCLEOTIDE SEQUENCE [LARGE SCALE GENOMIC DNA]</scope>
    <source>
        <strain evidence="3">LaAM-08-1</strain>
    </source>
</reference>
<dbReference type="AlphaFoldDB" id="A0A0C9X4K3"/>
<organism evidence="2 3">
    <name type="scientific">Laccaria amethystina LaAM-08-1</name>
    <dbReference type="NCBI Taxonomy" id="1095629"/>
    <lineage>
        <taxon>Eukaryota</taxon>
        <taxon>Fungi</taxon>
        <taxon>Dikarya</taxon>
        <taxon>Basidiomycota</taxon>
        <taxon>Agaricomycotina</taxon>
        <taxon>Agaricomycetes</taxon>
        <taxon>Agaricomycetidae</taxon>
        <taxon>Agaricales</taxon>
        <taxon>Agaricineae</taxon>
        <taxon>Hydnangiaceae</taxon>
        <taxon>Laccaria</taxon>
    </lineage>
</organism>
<protein>
    <submittedName>
        <fullName evidence="2">Uncharacterized protein</fullName>
    </submittedName>
</protein>
<dbReference type="HOGENOM" id="CLU_866170_0_0_1"/>
<evidence type="ECO:0000313" key="2">
    <source>
        <dbReference type="EMBL" id="KIJ96238.1"/>
    </source>
</evidence>
<name>A0A0C9X4K3_9AGAR</name>
<dbReference type="OrthoDB" id="3270319at2759"/>
<gene>
    <name evidence="2" type="ORF">K443DRAFT_124513</name>
</gene>
<keyword evidence="3" id="KW-1185">Reference proteome</keyword>
<evidence type="ECO:0000256" key="1">
    <source>
        <dbReference type="SAM" id="MobiDB-lite"/>
    </source>
</evidence>
<evidence type="ECO:0000313" key="3">
    <source>
        <dbReference type="Proteomes" id="UP000054477"/>
    </source>
</evidence>
<dbReference type="Proteomes" id="UP000054477">
    <property type="component" value="Unassembled WGS sequence"/>
</dbReference>
<accession>A0A0C9X4K3</accession>
<dbReference type="InterPro" id="IPR027417">
    <property type="entry name" value="P-loop_NTPase"/>
</dbReference>
<feature type="region of interest" description="Disordered" evidence="1">
    <location>
        <begin position="301"/>
        <end position="321"/>
    </location>
</feature>
<sequence length="321" mass="36101">MAVLGASEMPVLSNTKVVHMMMDPLTSVKAQKYVFMHKLQKWMGGAIIWCTTESKTNEETLVTGLPPKLVMQFIICLSDSEYALLNHELHVVGKAHGGHQLANLHIPDFESRVGSKMKALIKLITHLCLDDQALPPIINQDRNDQMKFPHLPAILEAGVMALNVHNKNLEKWRHNAECCMLMLTSVGAVGLNMTEAKNVIHFEEVPIYHLLPLDTTDIFMFNYLNEKMTMMNVLVKEGKDLVLEALLNLRNAEMDYDDEKEEEEINQLVDRENDVSNNADLKGLKAKLKKPTPKVKAKVKVQVNLNEGAGNKEGGTDKQKK</sequence>
<dbReference type="SUPFAM" id="SSF52540">
    <property type="entry name" value="P-loop containing nucleoside triphosphate hydrolases"/>
    <property type="match status" value="1"/>
</dbReference>